<comment type="caution">
    <text evidence="7">Lacks conserved residue(s) required for the propagation of feature annotation.</text>
</comment>
<reference evidence="10" key="1">
    <citation type="journal article" date="2019" name="Int. J. Syst. Evol. Microbiol.">
        <title>The Global Catalogue of Microorganisms (GCM) 10K type strain sequencing project: providing services to taxonomists for standard genome sequencing and annotation.</title>
        <authorList>
            <consortium name="The Broad Institute Genomics Platform"/>
            <consortium name="The Broad Institute Genome Sequencing Center for Infectious Disease"/>
            <person name="Wu L."/>
            <person name="Ma J."/>
        </authorList>
    </citation>
    <scope>NUCLEOTIDE SEQUENCE [LARGE SCALE GENOMIC DNA]</scope>
    <source>
        <strain evidence="10">DFY28</strain>
    </source>
</reference>
<feature type="transmembrane region" description="Helical" evidence="7">
    <location>
        <begin position="123"/>
        <end position="146"/>
    </location>
</feature>
<feature type="transmembrane region" description="Helical" evidence="7">
    <location>
        <begin position="42"/>
        <end position="66"/>
    </location>
</feature>
<evidence type="ECO:0000256" key="7">
    <source>
        <dbReference type="RuleBase" id="RU369079"/>
    </source>
</evidence>
<keyword evidence="4 7" id="KW-0812">Transmembrane</keyword>
<comment type="similarity">
    <text evidence="7">Belongs to the TRAP transporter small permease family.</text>
</comment>
<sequence length="162" mass="16746">MALEPGKGLTAAALTVGGLALLGAGAVDLASVAGRHLGRPLIGAIEIVQVLVVIAASISLLAATLARTHAAVHVLTERAPMPVQRALARFGAWLGAAFFLLLFAGSAWLVADVWGADERSELLGLPLVPLRILWCLTALATAVFFVRQALAREPVPPPAHDA</sequence>
<keyword evidence="6 7" id="KW-0472">Membrane</keyword>
<protein>
    <recommendedName>
        <fullName evidence="7">TRAP transporter small permease protein</fullName>
    </recommendedName>
</protein>
<dbReference type="EMBL" id="JBHUEY010000001">
    <property type="protein sequence ID" value="MFD1781891.1"/>
    <property type="molecule type" value="Genomic_DNA"/>
</dbReference>
<evidence type="ECO:0000256" key="6">
    <source>
        <dbReference type="ARBA" id="ARBA00023136"/>
    </source>
</evidence>
<comment type="caution">
    <text evidence="9">The sequence shown here is derived from an EMBL/GenBank/DDBJ whole genome shotgun (WGS) entry which is preliminary data.</text>
</comment>
<evidence type="ECO:0000256" key="4">
    <source>
        <dbReference type="ARBA" id="ARBA00022692"/>
    </source>
</evidence>
<organism evidence="9 10">
    <name type="scientific">Phenylobacterium terrae</name>
    <dbReference type="NCBI Taxonomy" id="2665495"/>
    <lineage>
        <taxon>Bacteria</taxon>
        <taxon>Pseudomonadati</taxon>
        <taxon>Pseudomonadota</taxon>
        <taxon>Alphaproteobacteria</taxon>
        <taxon>Caulobacterales</taxon>
        <taxon>Caulobacteraceae</taxon>
        <taxon>Phenylobacterium</taxon>
    </lineage>
</organism>
<dbReference type="Pfam" id="PF04290">
    <property type="entry name" value="DctQ"/>
    <property type="match status" value="1"/>
</dbReference>
<evidence type="ECO:0000256" key="5">
    <source>
        <dbReference type="ARBA" id="ARBA00022989"/>
    </source>
</evidence>
<gene>
    <name evidence="9" type="ORF">ACFSC0_00660</name>
</gene>
<evidence type="ECO:0000313" key="9">
    <source>
        <dbReference type="EMBL" id="MFD1781891.1"/>
    </source>
</evidence>
<feature type="domain" description="Tripartite ATP-independent periplasmic transporters DctQ component" evidence="8">
    <location>
        <begin position="29"/>
        <end position="150"/>
    </location>
</feature>
<comment type="subcellular location">
    <subcellularLocation>
        <location evidence="7">Cell inner membrane</location>
        <topology evidence="7">Multi-pass membrane protein</topology>
    </subcellularLocation>
    <subcellularLocation>
        <location evidence="1">Cell membrane</location>
        <topology evidence="1">Multi-pass membrane protein</topology>
    </subcellularLocation>
</comment>
<feature type="transmembrane region" description="Helical" evidence="7">
    <location>
        <begin position="87"/>
        <end position="111"/>
    </location>
</feature>
<name>A0ABW4MVV4_9CAUL</name>
<evidence type="ECO:0000256" key="1">
    <source>
        <dbReference type="ARBA" id="ARBA00004651"/>
    </source>
</evidence>
<keyword evidence="2 7" id="KW-0813">Transport</keyword>
<keyword evidence="10" id="KW-1185">Reference proteome</keyword>
<keyword evidence="3" id="KW-1003">Cell membrane</keyword>
<proteinExistence type="inferred from homology"/>
<dbReference type="InterPro" id="IPR055348">
    <property type="entry name" value="DctQ"/>
</dbReference>
<dbReference type="Proteomes" id="UP001597237">
    <property type="component" value="Unassembled WGS sequence"/>
</dbReference>
<keyword evidence="7" id="KW-0997">Cell inner membrane</keyword>
<evidence type="ECO:0000256" key="3">
    <source>
        <dbReference type="ARBA" id="ARBA00022475"/>
    </source>
</evidence>
<accession>A0ABW4MVV4</accession>
<evidence type="ECO:0000256" key="2">
    <source>
        <dbReference type="ARBA" id="ARBA00022448"/>
    </source>
</evidence>
<keyword evidence="5 7" id="KW-1133">Transmembrane helix</keyword>
<comment type="function">
    <text evidence="7">Part of the tripartite ATP-independent periplasmic (TRAP) transport system.</text>
</comment>
<evidence type="ECO:0000313" key="10">
    <source>
        <dbReference type="Proteomes" id="UP001597237"/>
    </source>
</evidence>
<evidence type="ECO:0000259" key="8">
    <source>
        <dbReference type="Pfam" id="PF04290"/>
    </source>
</evidence>
<comment type="subunit">
    <text evidence="7">The complex comprises the extracytoplasmic solute receptor protein and the two transmembrane proteins.</text>
</comment>
<dbReference type="RefSeq" id="WP_377281276.1">
    <property type="nucleotide sequence ID" value="NZ_JBHRSI010000003.1"/>
</dbReference>